<dbReference type="SFLD" id="SFLDG01066">
    <property type="entry name" value="organic_radical-activating_enz"/>
    <property type="match status" value="1"/>
</dbReference>
<evidence type="ECO:0000313" key="12">
    <source>
        <dbReference type="Proteomes" id="UP000254808"/>
    </source>
</evidence>
<comment type="function">
    <text evidence="9">Activation of pyruvate formate-lyase under anaerobic conditions by generation of an organic free radical, using S-adenosylmethionine and reduced flavodoxin as cosubstrates to produce 5'-deoxy-adenosine.</text>
</comment>
<keyword evidence="5 9" id="KW-0479">Metal-binding</keyword>
<dbReference type="InterPro" id="IPR007197">
    <property type="entry name" value="rSAM"/>
</dbReference>
<dbReference type="InterPro" id="IPR013785">
    <property type="entry name" value="Aldolase_TIM"/>
</dbReference>
<dbReference type="PROSITE" id="PS51918">
    <property type="entry name" value="RADICAL_SAM"/>
    <property type="match status" value="1"/>
</dbReference>
<keyword evidence="4 9" id="KW-0949">S-adenosyl-L-methionine</keyword>
<dbReference type="GO" id="GO:0051539">
    <property type="term" value="F:4 iron, 4 sulfur cluster binding"/>
    <property type="evidence" value="ECO:0007669"/>
    <property type="project" value="UniProtKB-UniRule"/>
</dbReference>
<evidence type="ECO:0000259" key="10">
    <source>
        <dbReference type="PROSITE" id="PS51918"/>
    </source>
</evidence>
<dbReference type="PANTHER" id="PTHR30352">
    <property type="entry name" value="PYRUVATE FORMATE-LYASE-ACTIVATING ENZYME"/>
    <property type="match status" value="1"/>
</dbReference>
<keyword evidence="3 9" id="KW-0004">4Fe-4S</keyword>
<keyword evidence="11" id="KW-0670">Pyruvate</keyword>
<dbReference type="CDD" id="cd01335">
    <property type="entry name" value="Radical_SAM"/>
    <property type="match status" value="1"/>
</dbReference>
<evidence type="ECO:0000313" key="11">
    <source>
        <dbReference type="EMBL" id="AXJ00399.1"/>
    </source>
</evidence>
<accession>A0A345UIU7</accession>
<dbReference type="InterPro" id="IPR012838">
    <property type="entry name" value="PFL1_activating"/>
</dbReference>
<dbReference type="SFLD" id="SFLDS00029">
    <property type="entry name" value="Radical_SAM"/>
    <property type="match status" value="1"/>
</dbReference>
<keyword evidence="9" id="KW-0963">Cytoplasm</keyword>
<dbReference type="InterPro" id="IPR034457">
    <property type="entry name" value="Organic_radical-activating"/>
</dbReference>
<dbReference type="RefSeq" id="WP_114983676.1">
    <property type="nucleotide sequence ID" value="NZ_CP027806.1"/>
</dbReference>
<dbReference type="PANTHER" id="PTHR30352:SF5">
    <property type="entry name" value="PYRUVATE FORMATE-LYASE 1-ACTIVATING ENZYME"/>
    <property type="match status" value="1"/>
</dbReference>
<comment type="subcellular location">
    <subcellularLocation>
        <location evidence="9">Cytoplasm</location>
    </subcellularLocation>
</comment>
<dbReference type="Pfam" id="PF04055">
    <property type="entry name" value="Radical_SAM"/>
    <property type="match status" value="1"/>
</dbReference>
<organism evidence="11 12">
    <name type="scientific">Cyclonatronum proteinivorum</name>
    <dbReference type="NCBI Taxonomy" id="1457365"/>
    <lineage>
        <taxon>Bacteria</taxon>
        <taxon>Pseudomonadati</taxon>
        <taxon>Balneolota</taxon>
        <taxon>Balneolia</taxon>
        <taxon>Balneolales</taxon>
        <taxon>Cyclonatronaceae</taxon>
        <taxon>Cyclonatronum</taxon>
    </lineage>
</organism>
<dbReference type="InterPro" id="IPR001989">
    <property type="entry name" value="Radical_activat_CS"/>
</dbReference>
<keyword evidence="6 9" id="KW-0560">Oxidoreductase</keyword>
<name>A0A345UIU7_9BACT</name>
<dbReference type="GO" id="GO:0046872">
    <property type="term" value="F:metal ion binding"/>
    <property type="evidence" value="ECO:0007669"/>
    <property type="project" value="UniProtKB-UniRule"/>
</dbReference>
<sequence>MENVSGYLHSAESAGTLDGPGVRRVLFLQGCPLNCLYCHNPDARPFRCGEKTDAFTQLREIARYRDLFQRTGGGVTLSGGEPLSQPAFVKAIFEGCRKMGVHTALDTSGYTGWRADDELLSYTNLVLLDIKHIRPENYRNLTGVELEPTLIFARRLAELGVPVWLRHVLVPGYTDQPEHLAELAAFAATLPNIERVDILPFHNMGSYKWEQLGRTYALANTPEPTPEQVAEAQGVFRDAGLVVF</sequence>
<protein>
    <recommendedName>
        <fullName evidence="9">Pyruvate formate-lyase-activating enzyme</fullName>
        <ecNumber evidence="9">1.97.1.4</ecNumber>
    </recommendedName>
</protein>
<dbReference type="GO" id="GO:0043365">
    <property type="term" value="F:[formate-C-acetyltransferase]-activating enzyme activity"/>
    <property type="evidence" value="ECO:0007669"/>
    <property type="project" value="UniProtKB-UniRule"/>
</dbReference>
<dbReference type="GO" id="GO:0016829">
    <property type="term" value="F:lyase activity"/>
    <property type="evidence" value="ECO:0007669"/>
    <property type="project" value="UniProtKB-KW"/>
</dbReference>
<dbReference type="GO" id="GO:0005737">
    <property type="term" value="C:cytoplasm"/>
    <property type="evidence" value="ECO:0007669"/>
    <property type="project" value="UniProtKB-SubCell"/>
</dbReference>
<evidence type="ECO:0000256" key="8">
    <source>
        <dbReference type="ARBA" id="ARBA00023014"/>
    </source>
</evidence>
<dbReference type="NCBIfam" id="TIGR02493">
    <property type="entry name" value="PFLA"/>
    <property type="match status" value="1"/>
</dbReference>
<evidence type="ECO:0000256" key="7">
    <source>
        <dbReference type="ARBA" id="ARBA00023004"/>
    </source>
</evidence>
<comment type="cofactor">
    <cofactor evidence="9">
        <name>[4Fe-4S] cluster</name>
        <dbReference type="ChEBI" id="CHEBI:49883"/>
    </cofactor>
    <text evidence="9">Binds 1 [4Fe-4S] cluster. The cluster is coordinated with 3 cysteines and an exchangeable S-adenosyl-L-methionine.</text>
</comment>
<dbReference type="KEGG" id="cprv:CYPRO_1134"/>
<comment type="function">
    <text evidence="1">Activation of pyruvate formate-lyase 1 under anaerobic conditions by generation of an organic free radical, using S-adenosylmethionine and reduced flavodoxin as cosubstrates to produce 5'-deoxy-adenosine.</text>
</comment>
<gene>
    <name evidence="11" type="ORF">CYPRO_1134</name>
</gene>
<keyword evidence="12" id="KW-1185">Reference proteome</keyword>
<evidence type="ECO:0000256" key="4">
    <source>
        <dbReference type="ARBA" id="ARBA00022691"/>
    </source>
</evidence>
<proteinExistence type="inferred from homology"/>
<reference evidence="11 12" key="1">
    <citation type="submission" date="2018-03" db="EMBL/GenBank/DDBJ databases">
        <title>Phenotypic and genomic properties of Cyclonatronum proteinivorum gen. nov., sp. nov., a haloalkaliphilic bacteroidete from soda lakes possessing Na+-translocating rhodopsin.</title>
        <authorList>
            <person name="Toshchakov S.V."/>
            <person name="Korzhenkov A."/>
            <person name="Samarov N.I."/>
            <person name="Kublanov I.V."/>
            <person name="Muntyan M.S."/>
            <person name="Sorokin D.Y."/>
        </authorList>
    </citation>
    <scope>NUCLEOTIDE SEQUENCE [LARGE SCALE GENOMIC DNA]</scope>
    <source>
        <strain evidence="11 12">Omega</strain>
    </source>
</reference>
<dbReference type="AlphaFoldDB" id="A0A345UIU7"/>
<evidence type="ECO:0000256" key="6">
    <source>
        <dbReference type="ARBA" id="ARBA00023002"/>
    </source>
</evidence>
<feature type="domain" description="Radical SAM core" evidence="10">
    <location>
        <begin position="17"/>
        <end position="244"/>
    </location>
</feature>
<dbReference type="EC" id="1.97.1.4" evidence="9"/>
<comment type="catalytic activity">
    <reaction evidence="9">
        <text>glycyl-[formate C-acetyltransferase] + reduced [flavodoxin] + S-adenosyl-L-methionine = glycin-2-yl radical-[formate C-acetyltransferase] + semiquinone [flavodoxin] + 5'-deoxyadenosine + L-methionine + H(+)</text>
        <dbReference type="Rhea" id="RHEA:19225"/>
        <dbReference type="Rhea" id="RHEA-COMP:10622"/>
        <dbReference type="Rhea" id="RHEA-COMP:12190"/>
        <dbReference type="Rhea" id="RHEA-COMP:12191"/>
        <dbReference type="Rhea" id="RHEA-COMP:14480"/>
        <dbReference type="ChEBI" id="CHEBI:15378"/>
        <dbReference type="ChEBI" id="CHEBI:17319"/>
        <dbReference type="ChEBI" id="CHEBI:29947"/>
        <dbReference type="ChEBI" id="CHEBI:32722"/>
        <dbReference type="ChEBI" id="CHEBI:57618"/>
        <dbReference type="ChEBI" id="CHEBI:57844"/>
        <dbReference type="ChEBI" id="CHEBI:59789"/>
        <dbReference type="ChEBI" id="CHEBI:140311"/>
        <dbReference type="EC" id="1.97.1.4"/>
    </reaction>
</comment>
<dbReference type="PROSITE" id="PS01087">
    <property type="entry name" value="RADICAL_ACTIVATING"/>
    <property type="match status" value="1"/>
</dbReference>
<evidence type="ECO:0000256" key="1">
    <source>
        <dbReference type="ARBA" id="ARBA00002918"/>
    </source>
</evidence>
<evidence type="ECO:0000256" key="2">
    <source>
        <dbReference type="ARBA" id="ARBA00009777"/>
    </source>
</evidence>
<comment type="similarity">
    <text evidence="2 9">Belongs to the organic radical-activating enzymes family.</text>
</comment>
<keyword evidence="8 9" id="KW-0411">Iron-sulfur</keyword>
<dbReference type="InterPro" id="IPR058240">
    <property type="entry name" value="rSAM_sf"/>
</dbReference>
<keyword evidence="11" id="KW-0456">Lyase</keyword>
<dbReference type="Proteomes" id="UP000254808">
    <property type="component" value="Chromosome"/>
</dbReference>
<keyword evidence="7 9" id="KW-0408">Iron</keyword>
<evidence type="ECO:0000256" key="9">
    <source>
        <dbReference type="RuleBase" id="RU362053"/>
    </source>
</evidence>
<dbReference type="SUPFAM" id="SSF102114">
    <property type="entry name" value="Radical SAM enzymes"/>
    <property type="match status" value="1"/>
</dbReference>
<evidence type="ECO:0000256" key="3">
    <source>
        <dbReference type="ARBA" id="ARBA00022485"/>
    </source>
</evidence>
<dbReference type="EMBL" id="CP027806">
    <property type="protein sequence ID" value="AXJ00399.1"/>
    <property type="molecule type" value="Genomic_DNA"/>
</dbReference>
<dbReference type="Gene3D" id="3.20.20.70">
    <property type="entry name" value="Aldolase class I"/>
    <property type="match status" value="1"/>
</dbReference>
<dbReference type="OrthoDB" id="9782387at2"/>
<evidence type="ECO:0000256" key="5">
    <source>
        <dbReference type="ARBA" id="ARBA00022723"/>
    </source>
</evidence>